<protein>
    <submittedName>
        <fullName evidence="7">RNA polymerase sigma-70 factor (ECF subfamily)</fullName>
    </submittedName>
</protein>
<dbReference type="InterPro" id="IPR013325">
    <property type="entry name" value="RNA_pol_sigma_r2"/>
</dbReference>
<dbReference type="InterPro" id="IPR053866">
    <property type="entry name" value="PhyR_sigma2"/>
</dbReference>
<dbReference type="SUPFAM" id="SSF88946">
    <property type="entry name" value="Sigma2 domain of RNA polymerase sigma factors"/>
    <property type="match status" value="1"/>
</dbReference>
<evidence type="ECO:0000313" key="8">
    <source>
        <dbReference type="Proteomes" id="UP000517753"/>
    </source>
</evidence>
<dbReference type="Pfam" id="PF22029">
    <property type="entry name" value="PhyR_sigma2"/>
    <property type="match status" value="1"/>
</dbReference>
<comment type="caution">
    <text evidence="7">The sequence shown here is derived from an EMBL/GenBank/DDBJ whole genome shotgun (WGS) entry which is preliminary data.</text>
</comment>
<evidence type="ECO:0000256" key="1">
    <source>
        <dbReference type="ARBA" id="ARBA00010641"/>
    </source>
</evidence>
<dbReference type="InterPro" id="IPR014284">
    <property type="entry name" value="RNA_pol_sigma-70_dom"/>
</dbReference>
<feature type="domain" description="PhyR sigma2" evidence="6">
    <location>
        <begin position="8"/>
        <end position="61"/>
    </location>
</feature>
<comment type="similarity">
    <text evidence="1">Belongs to the sigma-70 factor family. ECF subfamily.</text>
</comment>
<dbReference type="GO" id="GO:0006352">
    <property type="term" value="P:DNA-templated transcription initiation"/>
    <property type="evidence" value="ECO:0007669"/>
    <property type="project" value="InterPro"/>
</dbReference>
<dbReference type="GO" id="GO:0016987">
    <property type="term" value="F:sigma factor activity"/>
    <property type="evidence" value="ECO:0007669"/>
    <property type="project" value="UniProtKB-KW"/>
</dbReference>
<evidence type="ECO:0000259" key="6">
    <source>
        <dbReference type="Pfam" id="PF22029"/>
    </source>
</evidence>
<dbReference type="Pfam" id="PF08281">
    <property type="entry name" value="Sigma70_r4_2"/>
    <property type="match status" value="1"/>
</dbReference>
<dbReference type="PANTHER" id="PTHR43133">
    <property type="entry name" value="RNA POLYMERASE ECF-TYPE SIGMA FACTO"/>
    <property type="match status" value="1"/>
</dbReference>
<dbReference type="Proteomes" id="UP000517753">
    <property type="component" value="Unassembled WGS sequence"/>
</dbReference>
<evidence type="ECO:0000259" key="5">
    <source>
        <dbReference type="Pfam" id="PF08281"/>
    </source>
</evidence>
<dbReference type="Gene3D" id="1.10.1740.10">
    <property type="match status" value="1"/>
</dbReference>
<name>A0A7Y9FQN9_9SPHN</name>
<dbReference type="Gene3D" id="1.10.10.10">
    <property type="entry name" value="Winged helix-like DNA-binding domain superfamily/Winged helix DNA-binding domain"/>
    <property type="match status" value="1"/>
</dbReference>
<evidence type="ECO:0000256" key="4">
    <source>
        <dbReference type="ARBA" id="ARBA00023163"/>
    </source>
</evidence>
<dbReference type="InterPro" id="IPR036388">
    <property type="entry name" value="WH-like_DNA-bd_sf"/>
</dbReference>
<dbReference type="SUPFAM" id="SSF88659">
    <property type="entry name" value="Sigma3 and sigma4 domains of RNA polymerase sigma factors"/>
    <property type="match status" value="1"/>
</dbReference>
<dbReference type="InterPro" id="IPR013324">
    <property type="entry name" value="RNA_pol_sigma_r3/r4-like"/>
</dbReference>
<evidence type="ECO:0000256" key="3">
    <source>
        <dbReference type="ARBA" id="ARBA00023082"/>
    </source>
</evidence>
<dbReference type="RefSeq" id="WP_179509699.1">
    <property type="nucleotide sequence ID" value="NZ_JACCBY010000004.1"/>
</dbReference>
<dbReference type="InterPro" id="IPR013249">
    <property type="entry name" value="RNA_pol_sigma70_r4_t2"/>
</dbReference>
<keyword evidence="4" id="KW-0804">Transcription</keyword>
<dbReference type="GO" id="GO:0003677">
    <property type="term" value="F:DNA binding"/>
    <property type="evidence" value="ECO:0007669"/>
    <property type="project" value="InterPro"/>
</dbReference>
<gene>
    <name evidence="7" type="ORF">HD841_003104</name>
</gene>
<organism evidence="7 8">
    <name type="scientific">Sphingomonas melonis</name>
    <dbReference type="NCBI Taxonomy" id="152682"/>
    <lineage>
        <taxon>Bacteria</taxon>
        <taxon>Pseudomonadati</taxon>
        <taxon>Pseudomonadota</taxon>
        <taxon>Alphaproteobacteria</taxon>
        <taxon>Sphingomonadales</taxon>
        <taxon>Sphingomonadaceae</taxon>
        <taxon>Sphingomonas</taxon>
    </lineage>
</organism>
<dbReference type="PANTHER" id="PTHR43133:SF25">
    <property type="entry name" value="RNA POLYMERASE SIGMA FACTOR RFAY-RELATED"/>
    <property type="match status" value="1"/>
</dbReference>
<accession>A0A7Y9FQN9</accession>
<dbReference type="EMBL" id="JACCBY010000004">
    <property type="protein sequence ID" value="NYD91297.1"/>
    <property type="molecule type" value="Genomic_DNA"/>
</dbReference>
<keyword evidence="2" id="KW-0805">Transcription regulation</keyword>
<dbReference type="CDD" id="cd06171">
    <property type="entry name" value="Sigma70_r4"/>
    <property type="match status" value="1"/>
</dbReference>
<evidence type="ECO:0000256" key="2">
    <source>
        <dbReference type="ARBA" id="ARBA00023015"/>
    </source>
</evidence>
<dbReference type="AlphaFoldDB" id="A0A7Y9FQN9"/>
<dbReference type="NCBIfam" id="TIGR02937">
    <property type="entry name" value="sigma70-ECF"/>
    <property type="match status" value="1"/>
</dbReference>
<keyword evidence="3" id="KW-0731">Sigma factor</keyword>
<sequence>MDQRAVLIEPLIPGLRRYARAWLRDESLADDLVQDCLERAVTAWRRRHGDAVRPWLYAILHNLLVDHGRRVARRGTLVPIDVAEGPALSVAPEQAAAIEHGDLMRSLDALPPDQRAAILLVSVEDLSYADAAAVLDVPIGTLMSRLSRGRDRLAGLIGAGERPKLRRVK</sequence>
<keyword evidence="8" id="KW-1185">Reference proteome</keyword>
<proteinExistence type="inferred from homology"/>
<reference evidence="7 8" key="1">
    <citation type="submission" date="2020-08" db="EMBL/GenBank/DDBJ databases">
        <title>The Agave Microbiome: Exploring the role of microbial communities in plant adaptations to desert environments.</title>
        <authorList>
            <person name="Partida-Martinez L.P."/>
        </authorList>
    </citation>
    <scope>NUCLEOTIDE SEQUENCE [LARGE SCALE GENOMIC DNA]</scope>
    <source>
        <strain evidence="7 8">AS2.3</strain>
    </source>
</reference>
<feature type="domain" description="RNA polymerase sigma factor 70 region 4 type 2" evidence="5">
    <location>
        <begin position="102"/>
        <end position="153"/>
    </location>
</feature>
<evidence type="ECO:0000313" key="7">
    <source>
        <dbReference type="EMBL" id="NYD91297.1"/>
    </source>
</evidence>
<dbReference type="InterPro" id="IPR039425">
    <property type="entry name" value="RNA_pol_sigma-70-like"/>
</dbReference>